<keyword evidence="2" id="KW-1185">Reference proteome</keyword>
<dbReference type="AlphaFoldDB" id="A0A4Y2ADQ7"/>
<reference evidence="1 2" key="1">
    <citation type="journal article" date="2019" name="Sci. Rep.">
        <title>Orb-weaving spider Araneus ventricosus genome elucidates the spidroin gene catalogue.</title>
        <authorList>
            <person name="Kono N."/>
            <person name="Nakamura H."/>
            <person name="Ohtoshi R."/>
            <person name="Moran D.A.P."/>
            <person name="Shinohara A."/>
            <person name="Yoshida Y."/>
            <person name="Fujiwara M."/>
            <person name="Mori M."/>
            <person name="Tomita M."/>
            <person name="Arakawa K."/>
        </authorList>
    </citation>
    <scope>NUCLEOTIDE SEQUENCE [LARGE SCALE GENOMIC DNA]</scope>
</reference>
<comment type="caution">
    <text evidence="1">The sequence shown here is derived from an EMBL/GenBank/DDBJ whole genome shotgun (WGS) entry which is preliminary data.</text>
</comment>
<dbReference type="Proteomes" id="UP000499080">
    <property type="component" value="Unassembled WGS sequence"/>
</dbReference>
<name>A0A4Y2ADQ7_ARAVE</name>
<accession>A0A4Y2ADQ7</accession>
<organism evidence="1 2">
    <name type="scientific">Araneus ventricosus</name>
    <name type="common">Orbweaver spider</name>
    <name type="synonym">Epeira ventricosa</name>
    <dbReference type="NCBI Taxonomy" id="182803"/>
    <lineage>
        <taxon>Eukaryota</taxon>
        <taxon>Metazoa</taxon>
        <taxon>Ecdysozoa</taxon>
        <taxon>Arthropoda</taxon>
        <taxon>Chelicerata</taxon>
        <taxon>Arachnida</taxon>
        <taxon>Araneae</taxon>
        <taxon>Araneomorphae</taxon>
        <taxon>Entelegynae</taxon>
        <taxon>Araneoidea</taxon>
        <taxon>Araneidae</taxon>
        <taxon>Araneus</taxon>
    </lineage>
</organism>
<proteinExistence type="predicted"/>
<dbReference type="EMBL" id="BGPR01080264">
    <property type="protein sequence ID" value="GBL77993.1"/>
    <property type="molecule type" value="Genomic_DNA"/>
</dbReference>
<evidence type="ECO:0000313" key="2">
    <source>
        <dbReference type="Proteomes" id="UP000499080"/>
    </source>
</evidence>
<sequence>MQKSTTGTLLATVWLIDTQDELKKCRESVLDIEVLMNATVHHRDSSSQGLANAGSRTPVSSKFADLKINTTELFTFHLPSLFSFPPFLNTLPSEARGVVDELFLGDSSPSWTNHPT</sequence>
<evidence type="ECO:0000313" key="1">
    <source>
        <dbReference type="EMBL" id="GBL77993.1"/>
    </source>
</evidence>
<gene>
    <name evidence="1" type="ORF">AVEN_59094_1</name>
</gene>
<protein>
    <submittedName>
        <fullName evidence="1">Uncharacterized protein</fullName>
    </submittedName>
</protein>